<keyword evidence="2" id="KW-0238">DNA-binding</keyword>
<proteinExistence type="predicted"/>
<dbReference type="PANTHER" id="PTHR33154:SF33">
    <property type="entry name" value="TRANSCRIPTIONAL REPRESSOR SDPR"/>
    <property type="match status" value="1"/>
</dbReference>
<evidence type="ECO:0000256" key="2">
    <source>
        <dbReference type="ARBA" id="ARBA00023125"/>
    </source>
</evidence>
<dbReference type="GO" id="GO:0003700">
    <property type="term" value="F:DNA-binding transcription factor activity"/>
    <property type="evidence" value="ECO:0007669"/>
    <property type="project" value="InterPro"/>
</dbReference>
<dbReference type="InterPro" id="IPR001845">
    <property type="entry name" value="HTH_ArsR_DNA-bd_dom"/>
</dbReference>
<dbReference type="RefSeq" id="WP_042520772.1">
    <property type="nucleotide sequence ID" value="NZ_CP031198.1"/>
</dbReference>
<accession>A0A5B7Y2H5</accession>
<protein>
    <submittedName>
        <fullName evidence="4">Transcriptional regulator ArsR family</fullName>
    </submittedName>
</protein>
<dbReference type="GO" id="GO:0003677">
    <property type="term" value="F:DNA binding"/>
    <property type="evidence" value="ECO:0007669"/>
    <property type="project" value="UniProtKB-KW"/>
</dbReference>
<evidence type="ECO:0000256" key="1">
    <source>
        <dbReference type="ARBA" id="ARBA00023015"/>
    </source>
</evidence>
<dbReference type="PANTHER" id="PTHR33154">
    <property type="entry name" value="TRANSCRIPTIONAL REGULATOR, ARSR FAMILY"/>
    <property type="match status" value="1"/>
</dbReference>
<keyword evidence="1" id="KW-0805">Transcription regulation</keyword>
<dbReference type="InterPro" id="IPR036388">
    <property type="entry name" value="WH-like_DNA-bd_sf"/>
</dbReference>
<dbReference type="Pfam" id="PF01022">
    <property type="entry name" value="HTH_5"/>
    <property type="match status" value="1"/>
</dbReference>
<dbReference type="SUPFAM" id="SSF46785">
    <property type="entry name" value="Winged helix' DNA-binding domain"/>
    <property type="match status" value="1"/>
</dbReference>
<evidence type="ECO:0000313" key="4">
    <source>
        <dbReference type="EMBL" id="QCZ54175.1"/>
    </source>
</evidence>
<dbReference type="Proteomes" id="UP000307074">
    <property type="component" value="Chromosome"/>
</dbReference>
<dbReference type="NCBIfam" id="NF033788">
    <property type="entry name" value="HTH_metalloreg"/>
    <property type="match status" value="1"/>
</dbReference>
<organism evidence="4 5">
    <name type="scientific">Levilactobacillus brevis</name>
    <name type="common">Lactobacillus brevis</name>
    <dbReference type="NCBI Taxonomy" id="1580"/>
    <lineage>
        <taxon>Bacteria</taxon>
        <taxon>Bacillati</taxon>
        <taxon>Bacillota</taxon>
        <taxon>Bacilli</taxon>
        <taxon>Lactobacillales</taxon>
        <taxon>Lactobacillaceae</taxon>
        <taxon>Levilactobacillus</taxon>
    </lineage>
</organism>
<keyword evidence="3" id="KW-0804">Transcription</keyword>
<name>A0A5B7Y2H5_LEVBR</name>
<dbReference type="InterPro" id="IPR036390">
    <property type="entry name" value="WH_DNA-bd_sf"/>
</dbReference>
<dbReference type="PROSITE" id="PS50987">
    <property type="entry name" value="HTH_ARSR_2"/>
    <property type="match status" value="1"/>
</dbReference>
<dbReference type="Gene3D" id="1.10.10.10">
    <property type="entry name" value="Winged helix-like DNA-binding domain superfamily/Winged helix DNA-binding domain"/>
    <property type="match status" value="1"/>
</dbReference>
<sequence>MQEVIPITTQYDVDKCRQWIQDNVDIDFFHAVSDPARSQLLVLLASTGEQTIGEIAAAFPQNRSVISRHLDYLNRFGAVSRRKVGREVLYKANTEAIVAKFEQTTNHMKAVIHKL</sequence>
<dbReference type="InterPro" id="IPR051081">
    <property type="entry name" value="HTH_MetalResp_TranReg"/>
</dbReference>
<dbReference type="EMBL" id="CP031198">
    <property type="protein sequence ID" value="QCZ54175.1"/>
    <property type="molecule type" value="Genomic_DNA"/>
</dbReference>
<dbReference type="CDD" id="cd00090">
    <property type="entry name" value="HTH_ARSR"/>
    <property type="match status" value="1"/>
</dbReference>
<evidence type="ECO:0000313" key="5">
    <source>
        <dbReference type="Proteomes" id="UP000307074"/>
    </source>
</evidence>
<evidence type="ECO:0000256" key="3">
    <source>
        <dbReference type="ARBA" id="ARBA00023163"/>
    </source>
</evidence>
<dbReference type="PRINTS" id="PR00778">
    <property type="entry name" value="HTHARSR"/>
</dbReference>
<dbReference type="AlphaFoldDB" id="A0A5B7Y2H5"/>
<reference evidence="4 5" key="1">
    <citation type="submission" date="2018-07" db="EMBL/GenBank/DDBJ databases">
        <authorList>
            <person name="Feyereisen M."/>
        </authorList>
    </citation>
    <scope>NUCLEOTIDE SEQUENCE [LARGE SCALE GENOMIC DNA]</scope>
    <source>
        <strain evidence="4 5">UCCLBBS449</strain>
    </source>
</reference>
<dbReference type="InterPro" id="IPR011991">
    <property type="entry name" value="ArsR-like_HTH"/>
</dbReference>
<dbReference type="SMART" id="SM00418">
    <property type="entry name" value="HTH_ARSR"/>
    <property type="match status" value="1"/>
</dbReference>
<gene>
    <name evidence="4" type="ORF">UCCLBBS449_2267</name>
</gene>